<dbReference type="InterPro" id="IPR036942">
    <property type="entry name" value="Beta-barrel_TonB_sf"/>
</dbReference>
<feature type="domain" description="TonB-dependent receptor-like beta-barrel" evidence="12">
    <location>
        <begin position="326"/>
        <end position="787"/>
    </location>
</feature>
<dbReference type="EMBL" id="CP107006">
    <property type="protein sequence ID" value="UYQ94626.1"/>
    <property type="molecule type" value="Genomic_DNA"/>
</dbReference>
<gene>
    <name evidence="14" type="ORF">MKQ68_05910</name>
</gene>
<accession>A0ABY6J4M4</accession>
<reference evidence="14" key="1">
    <citation type="submission" date="2022-10" db="EMBL/GenBank/DDBJ databases">
        <title>Chitinophaga sp. nov., isolated from soil.</title>
        <authorList>
            <person name="Jeon C.O."/>
        </authorList>
    </citation>
    <scope>NUCLEOTIDE SEQUENCE</scope>
    <source>
        <strain evidence="14">R8</strain>
    </source>
</reference>
<comment type="similarity">
    <text evidence="10">Belongs to the TonB-dependent receptor family.</text>
</comment>
<keyword evidence="5 11" id="KW-0732">Signal</keyword>
<evidence type="ECO:0000256" key="5">
    <source>
        <dbReference type="ARBA" id="ARBA00022729"/>
    </source>
</evidence>
<protein>
    <submittedName>
        <fullName evidence="14">TonB-dependent receptor</fullName>
    </submittedName>
</protein>
<keyword evidence="6 10" id="KW-0798">TonB box</keyword>
<evidence type="ECO:0000256" key="9">
    <source>
        <dbReference type="ARBA" id="ARBA00023237"/>
    </source>
</evidence>
<evidence type="ECO:0000313" key="15">
    <source>
        <dbReference type="Proteomes" id="UP001162741"/>
    </source>
</evidence>
<dbReference type="InterPro" id="IPR000531">
    <property type="entry name" value="Beta-barrel_TonB"/>
</dbReference>
<keyword evidence="3" id="KW-1134">Transmembrane beta strand</keyword>
<evidence type="ECO:0000256" key="4">
    <source>
        <dbReference type="ARBA" id="ARBA00022692"/>
    </source>
</evidence>
<dbReference type="InterPro" id="IPR012910">
    <property type="entry name" value="Plug_dom"/>
</dbReference>
<evidence type="ECO:0000256" key="1">
    <source>
        <dbReference type="ARBA" id="ARBA00004571"/>
    </source>
</evidence>
<feature type="signal peptide" evidence="11">
    <location>
        <begin position="1"/>
        <end position="18"/>
    </location>
</feature>
<keyword evidence="8 14" id="KW-0675">Receptor</keyword>
<evidence type="ECO:0000259" key="13">
    <source>
        <dbReference type="Pfam" id="PF07715"/>
    </source>
</evidence>
<proteinExistence type="inferred from homology"/>
<dbReference type="InterPro" id="IPR037066">
    <property type="entry name" value="Plug_dom_sf"/>
</dbReference>
<sequence length="896" mass="100547">MRLILVLMFFVVSIPAYAQQQLTIKVIDKDKNRPLPYATVGLPALGKSGFTDEQGMIRFEVPAGQRIAVKATYVGRREASDTIPAGAASFTVFLESYSLKLRDVEVNGVRMRAQSNSSFVIDREAIEAIQAYSLADVMQLLPGKEILNPNLQSINQLTLRSATGDPSADRNNSFGTQLMIDGMAISNNANMQTSDMRSGFMQSFINGNSSFGYGDVAGSGLDLRQIPASNIEKIEVIYGVAPARYGDMTDGAVIIERKAGVSDYRASVRLQNGITNVSINKGGKLKGRNGVITGSIDYVNSIADKRDNLKTYNRVGGGLMWTRAFGAKERFTNTMSFDVSTRLDNAKQNPDLDNRNISKFVDYSFRYGTRGSYRAKKKWLDNVSYNLGVSYGVQNSRDETFYNPGVFGASDAMETGIHEGEYVPPFYVAVREIDGKPFTASGRLEMNTAKLFTGNVQHQLSAGITVSYDDNFGKGRLFNPLRPRNREQSGTGLAERPYYFSRDIHLAQYGLYLQDDMTTTVAGMRLNNNWGVRLDRQGNNFSVMPRLNSSLEITKDISVNAAFGMNSKAPGLAHMYPGPLYYDIPLLSYYTNNPAENLYLVHTQVYDITNTDLKNSISMTYEAGINVRRPFFSFSLTGYHKINRNGFLSNTDYNTVVLPTYAITSSVPGQKPTYETNGNFRFLTSYRTMANGTYSRNRGLELIASTKKIEVIQTALNFSTVYNQTYTYNPGDQFVVPAQIDYTREMLLGVLKNRTNRYQELTSTLSTTHHIRAIGLLINWRMQASWLRESYSSDDDGRPYAYISNNFEKVLIPEKDRANPAYNGISKQPTESTDTKQPIIVTNYHLRISKEILKKYRFSFYSNNFFNYRPFVINASNSRVYYNQDPAFGAEISLQF</sequence>
<evidence type="ECO:0000259" key="12">
    <source>
        <dbReference type="Pfam" id="PF00593"/>
    </source>
</evidence>
<comment type="subcellular location">
    <subcellularLocation>
        <location evidence="1">Cell outer membrane</location>
        <topology evidence="1">Multi-pass membrane protein</topology>
    </subcellularLocation>
</comment>
<dbReference type="Gene3D" id="2.40.170.20">
    <property type="entry name" value="TonB-dependent receptor, beta-barrel domain"/>
    <property type="match status" value="1"/>
</dbReference>
<evidence type="ECO:0000256" key="2">
    <source>
        <dbReference type="ARBA" id="ARBA00022448"/>
    </source>
</evidence>
<evidence type="ECO:0000256" key="6">
    <source>
        <dbReference type="ARBA" id="ARBA00023077"/>
    </source>
</evidence>
<evidence type="ECO:0000256" key="11">
    <source>
        <dbReference type="SAM" id="SignalP"/>
    </source>
</evidence>
<keyword evidence="15" id="KW-1185">Reference proteome</keyword>
<evidence type="ECO:0000256" key="7">
    <source>
        <dbReference type="ARBA" id="ARBA00023136"/>
    </source>
</evidence>
<dbReference type="Proteomes" id="UP001162741">
    <property type="component" value="Chromosome"/>
</dbReference>
<feature type="chain" id="PRO_5046368792" evidence="11">
    <location>
        <begin position="19"/>
        <end position="896"/>
    </location>
</feature>
<keyword evidence="7 10" id="KW-0472">Membrane</keyword>
<dbReference type="Pfam" id="PF00593">
    <property type="entry name" value="TonB_dep_Rec_b-barrel"/>
    <property type="match status" value="1"/>
</dbReference>
<dbReference type="Pfam" id="PF07715">
    <property type="entry name" value="Plug"/>
    <property type="match status" value="1"/>
</dbReference>
<keyword evidence="9" id="KW-0998">Cell outer membrane</keyword>
<evidence type="ECO:0000256" key="10">
    <source>
        <dbReference type="RuleBase" id="RU003357"/>
    </source>
</evidence>
<dbReference type="RefSeq" id="WP_264282495.1">
    <property type="nucleotide sequence ID" value="NZ_CP107006.1"/>
</dbReference>
<dbReference type="InterPro" id="IPR039426">
    <property type="entry name" value="TonB-dep_rcpt-like"/>
</dbReference>
<feature type="domain" description="TonB-dependent receptor plug" evidence="13">
    <location>
        <begin position="113"/>
        <end position="249"/>
    </location>
</feature>
<keyword evidence="4" id="KW-0812">Transmembrane</keyword>
<dbReference type="SUPFAM" id="SSF56935">
    <property type="entry name" value="Porins"/>
    <property type="match status" value="1"/>
</dbReference>
<organism evidence="14 15">
    <name type="scientific">Chitinophaga horti</name>
    <dbReference type="NCBI Taxonomy" id="2920382"/>
    <lineage>
        <taxon>Bacteria</taxon>
        <taxon>Pseudomonadati</taxon>
        <taxon>Bacteroidota</taxon>
        <taxon>Chitinophagia</taxon>
        <taxon>Chitinophagales</taxon>
        <taxon>Chitinophagaceae</taxon>
        <taxon>Chitinophaga</taxon>
    </lineage>
</organism>
<dbReference type="PANTHER" id="PTHR30069">
    <property type="entry name" value="TONB-DEPENDENT OUTER MEMBRANE RECEPTOR"/>
    <property type="match status" value="1"/>
</dbReference>
<name>A0ABY6J4M4_9BACT</name>
<evidence type="ECO:0000256" key="3">
    <source>
        <dbReference type="ARBA" id="ARBA00022452"/>
    </source>
</evidence>
<evidence type="ECO:0000313" key="14">
    <source>
        <dbReference type="EMBL" id="UYQ94626.1"/>
    </source>
</evidence>
<evidence type="ECO:0000256" key="8">
    <source>
        <dbReference type="ARBA" id="ARBA00023170"/>
    </source>
</evidence>
<dbReference type="PANTHER" id="PTHR30069:SF29">
    <property type="entry name" value="HEMOGLOBIN AND HEMOGLOBIN-HAPTOGLOBIN-BINDING PROTEIN 1-RELATED"/>
    <property type="match status" value="1"/>
</dbReference>
<keyword evidence="2" id="KW-0813">Transport</keyword>
<dbReference type="Gene3D" id="2.170.130.10">
    <property type="entry name" value="TonB-dependent receptor, plug domain"/>
    <property type="match status" value="1"/>
</dbReference>